<keyword evidence="2" id="KW-1185">Reference proteome</keyword>
<accession>A0ABZ3CJI1</accession>
<gene>
    <name evidence="1" type="ORF">RQP18_13150</name>
</gene>
<dbReference type="Proteomes" id="UP001455384">
    <property type="component" value="Chromosome"/>
</dbReference>
<dbReference type="EMBL" id="CP138333">
    <property type="protein sequence ID" value="WZX29572.1"/>
    <property type="molecule type" value="Genomic_DNA"/>
</dbReference>
<name>A0ABZ3CJI1_9STAP</name>
<proteinExistence type="predicted"/>
<dbReference type="RefSeq" id="WP_342388128.1">
    <property type="nucleotide sequence ID" value="NZ_CP138333.2"/>
</dbReference>
<evidence type="ECO:0000313" key="2">
    <source>
        <dbReference type="Proteomes" id="UP001455384"/>
    </source>
</evidence>
<reference evidence="2" key="1">
    <citation type="submission" date="2023-10" db="EMBL/GenBank/DDBJ databases">
        <title>Genome analysis and identification of Salinococcus sp. Bachu38 nov., a PGPR from the rhizosphere of Tamarix.</title>
        <authorList>
            <person name="Liang Z."/>
            <person name="Zhang X."/>
            <person name="Jia J."/>
            <person name="Chen X."/>
            <person name="Wang Y."/>
            <person name="Wang Q."/>
            <person name="Wang R."/>
        </authorList>
    </citation>
    <scope>NUCLEOTIDE SEQUENCE [LARGE SCALE GENOMIC DNA]</scope>
    <source>
        <strain evidence="2">Bachu38</strain>
    </source>
</reference>
<evidence type="ECO:0000313" key="1">
    <source>
        <dbReference type="EMBL" id="WZX29572.1"/>
    </source>
</evidence>
<protein>
    <submittedName>
        <fullName evidence="1">Helix-turn-helix domain-containing protein</fullName>
    </submittedName>
</protein>
<sequence>MKTVEMGGVFDEGYGIIPKKVMKDTELSIEAKAIYSLLSTYVAGESDDSSVATICCSLNISERRYYRHRKQLIDKGYMTVKKEGRL</sequence>
<dbReference type="Gene3D" id="1.10.10.10">
    <property type="entry name" value="Winged helix-like DNA-binding domain superfamily/Winged helix DNA-binding domain"/>
    <property type="match status" value="1"/>
</dbReference>
<organism evidence="1 2">
    <name type="scientific">Salinicoccus bachuensis</name>
    <dbReference type="NCBI Taxonomy" id="3136731"/>
    <lineage>
        <taxon>Bacteria</taxon>
        <taxon>Bacillati</taxon>
        <taxon>Bacillota</taxon>
        <taxon>Bacilli</taxon>
        <taxon>Bacillales</taxon>
        <taxon>Staphylococcaceae</taxon>
        <taxon>Salinicoccus</taxon>
    </lineage>
</organism>
<dbReference type="InterPro" id="IPR036388">
    <property type="entry name" value="WH-like_DNA-bd_sf"/>
</dbReference>